<dbReference type="PATRIC" id="fig|693.5.peg.2359"/>
<evidence type="ECO:0000313" key="2">
    <source>
        <dbReference type="Proteomes" id="UP000037515"/>
    </source>
</evidence>
<proteinExistence type="predicted"/>
<dbReference type="EMBL" id="LHPJ01000008">
    <property type="protein sequence ID" value="KOO03176.1"/>
    <property type="molecule type" value="Genomic_DNA"/>
</dbReference>
<dbReference type="Proteomes" id="UP000037515">
    <property type="component" value="Unassembled WGS sequence"/>
</dbReference>
<organism evidence="1 2">
    <name type="scientific">Vibrio nereis</name>
    <dbReference type="NCBI Taxonomy" id="693"/>
    <lineage>
        <taxon>Bacteria</taxon>
        <taxon>Pseudomonadati</taxon>
        <taxon>Pseudomonadota</taxon>
        <taxon>Gammaproteobacteria</taxon>
        <taxon>Vibrionales</taxon>
        <taxon>Vibrionaceae</taxon>
        <taxon>Vibrio</taxon>
    </lineage>
</organism>
<comment type="caution">
    <text evidence="1">The sequence shown here is derived from an EMBL/GenBank/DDBJ whole genome shotgun (WGS) entry which is preliminary data.</text>
</comment>
<dbReference type="RefSeq" id="WP_053395960.1">
    <property type="nucleotide sequence ID" value="NZ_LHPJ01000008.1"/>
</dbReference>
<dbReference type="AlphaFoldDB" id="A0A0M0HMA3"/>
<name>A0A0M0HMA3_VIBNE</name>
<dbReference type="STRING" id="693.AKJ17_11520"/>
<keyword evidence="2" id="KW-1185">Reference proteome</keyword>
<reference evidence="2" key="1">
    <citation type="submission" date="2015-08" db="EMBL/GenBank/DDBJ databases">
        <title>Vibrio galatheae sp. nov., a novel member of the Vibrionaceae family isolated from the Solomon Islands.</title>
        <authorList>
            <person name="Giubergia S."/>
            <person name="Machado H."/>
            <person name="Mateiu R.V."/>
            <person name="Gram L."/>
        </authorList>
    </citation>
    <scope>NUCLEOTIDE SEQUENCE [LARGE SCALE GENOMIC DNA]</scope>
    <source>
        <strain evidence="2">DSM 19584</strain>
    </source>
</reference>
<evidence type="ECO:0000313" key="1">
    <source>
        <dbReference type="EMBL" id="KOO03176.1"/>
    </source>
</evidence>
<protein>
    <submittedName>
        <fullName evidence="1">Uncharacterized protein</fullName>
    </submittedName>
</protein>
<accession>A0A0M0HMA3</accession>
<gene>
    <name evidence="1" type="ORF">AKJ17_11520</name>
</gene>
<dbReference type="OrthoDB" id="5874696at2"/>
<sequence>MKKDQKQKSALSWLRLRRPYVEADFCITSDELIVRKDVYQLRKIKQLEVRKLGVKENAINVLSLALMLSAATWAFVPQFGFLMLALTSILAFMSWRKYELRAEFVGTDECGDQWVSIVRACTDDEFKALQGVEAQLLSKV</sequence>